<evidence type="ECO:0000259" key="8">
    <source>
        <dbReference type="PROSITE" id="PS50928"/>
    </source>
</evidence>
<feature type="transmembrane region" description="Helical" evidence="7">
    <location>
        <begin position="213"/>
        <end position="236"/>
    </location>
</feature>
<dbReference type="Proteomes" id="UP001519305">
    <property type="component" value="Unassembled WGS sequence"/>
</dbReference>
<name>A0ABS4UAA9_9CORY</name>
<feature type="transmembrane region" description="Helical" evidence="7">
    <location>
        <begin position="77"/>
        <end position="100"/>
    </location>
</feature>
<evidence type="ECO:0000256" key="6">
    <source>
        <dbReference type="ARBA" id="ARBA00023136"/>
    </source>
</evidence>
<feature type="transmembrane region" description="Helical" evidence="7">
    <location>
        <begin position="167"/>
        <end position="193"/>
    </location>
</feature>
<proteinExistence type="inferred from homology"/>
<keyword evidence="6 7" id="KW-0472">Membrane</keyword>
<feature type="transmembrane region" description="Helical" evidence="7">
    <location>
        <begin position="112"/>
        <end position="133"/>
    </location>
</feature>
<dbReference type="Pfam" id="PF00528">
    <property type="entry name" value="BPD_transp_1"/>
    <property type="match status" value="1"/>
</dbReference>
<sequence>MSVTTATATAAAATSTATEILARDTDWELLGPRMWDAFGETLWMVCVTMVIGGLVGLVLGVLLYVSRSSGVLPSGPLHTLLNLAVNFVRPIPFIILVTAVGPLTKLVVGKTIGTGAAIFVMTIAASFAVARLVEQNLMAIDPGVIEAARAMGAGPWRIIRTVIVPEALGPLILGYTFAFIAVVDMSAMAGYIGGGGLGDFAIVYGYRAFDWNVTLVTTLVIILIVQAAQLLGNFLAKKVMRR</sequence>
<protein>
    <submittedName>
        <fullName evidence="9">D-methionine transport system permease protein</fullName>
    </submittedName>
</protein>
<feature type="domain" description="ABC transmembrane type-1" evidence="8">
    <location>
        <begin position="38"/>
        <end position="232"/>
    </location>
</feature>
<feature type="transmembrane region" description="Helical" evidence="7">
    <location>
        <begin position="41"/>
        <end position="65"/>
    </location>
</feature>
<reference evidence="9 10" key="1">
    <citation type="submission" date="2021-03" db="EMBL/GenBank/DDBJ databases">
        <title>Sequencing the genomes of 1000 actinobacteria strains.</title>
        <authorList>
            <person name="Klenk H.-P."/>
        </authorList>
    </citation>
    <scope>NUCLEOTIDE SEQUENCE [LARGE SCALE GENOMIC DNA]</scope>
    <source>
        <strain evidence="9 10">DSM 44506</strain>
    </source>
</reference>
<dbReference type="PANTHER" id="PTHR30450:SF14">
    <property type="entry name" value="TRANSPORTER, PERMEASE PROTEIN, PUTATIVE-RELATED"/>
    <property type="match status" value="1"/>
</dbReference>
<keyword evidence="4 7" id="KW-0812">Transmembrane</keyword>
<comment type="similarity">
    <text evidence="7">Belongs to the binding-protein-dependent transport system permease family.</text>
</comment>
<dbReference type="InterPro" id="IPR035906">
    <property type="entry name" value="MetI-like_sf"/>
</dbReference>
<keyword evidence="10" id="KW-1185">Reference proteome</keyword>
<evidence type="ECO:0000313" key="10">
    <source>
        <dbReference type="Proteomes" id="UP001519305"/>
    </source>
</evidence>
<keyword evidence="5 7" id="KW-1133">Transmembrane helix</keyword>
<evidence type="ECO:0000256" key="3">
    <source>
        <dbReference type="ARBA" id="ARBA00022475"/>
    </source>
</evidence>
<evidence type="ECO:0000256" key="1">
    <source>
        <dbReference type="ARBA" id="ARBA00004651"/>
    </source>
</evidence>
<evidence type="ECO:0000256" key="4">
    <source>
        <dbReference type="ARBA" id="ARBA00022692"/>
    </source>
</evidence>
<dbReference type="Gene3D" id="1.10.3720.10">
    <property type="entry name" value="MetI-like"/>
    <property type="match status" value="1"/>
</dbReference>
<keyword evidence="2 7" id="KW-0813">Transport</keyword>
<dbReference type="InterPro" id="IPR051322">
    <property type="entry name" value="AA_ABC_Transporter_Permease"/>
</dbReference>
<comment type="subcellular location">
    <subcellularLocation>
        <location evidence="1 7">Cell membrane</location>
        <topology evidence="1 7">Multi-pass membrane protein</topology>
    </subcellularLocation>
</comment>
<comment type="caution">
    <text evidence="9">The sequence shown here is derived from an EMBL/GenBank/DDBJ whole genome shotgun (WGS) entry which is preliminary data.</text>
</comment>
<gene>
    <name evidence="9" type="ORF">JOF33_002191</name>
</gene>
<organism evidence="9 10">
    <name type="scientific">Corynebacterium freneyi</name>
    <dbReference type="NCBI Taxonomy" id="134034"/>
    <lineage>
        <taxon>Bacteria</taxon>
        <taxon>Bacillati</taxon>
        <taxon>Actinomycetota</taxon>
        <taxon>Actinomycetes</taxon>
        <taxon>Mycobacteriales</taxon>
        <taxon>Corynebacteriaceae</taxon>
        <taxon>Corynebacterium</taxon>
    </lineage>
</organism>
<evidence type="ECO:0000256" key="7">
    <source>
        <dbReference type="RuleBase" id="RU363032"/>
    </source>
</evidence>
<dbReference type="EMBL" id="JAGINY010000001">
    <property type="protein sequence ID" value="MBP2333492.1"/>
    <property type="molecule type" value="Genomic_DNA"/>
</dbReference>
<dbReference type="InterPro" id="IPR000515">
    <property type="entry name" value="MetI-like"/>
</dbReference>
<dbReference type="CDD" id="cd06261">
    <property type="entry name" value="TM_PBP2"/>
    <property type="match status" value="1"/>
</dbReference>
<evidence type="ECO:0000256" key="5">
    <source>
        <dbReference type="ARBA" id="ARBA00022989"/>
    </source>
</evidence>
<accession>A0ABS4UAA9</accession>
<dbReference type="SUPFAM" id="SSF161098">
    <property type="entry name" value="MetI-like"/>
    <property type="match status" value="1"/>
</dbReference>
<evidence type="ECO:0000256" key="2">
    <source>
        <dbReference type="ARBA" id="ARBA00022448"/>
    </source>
</evidence>
<dbReference type="PROSITE" id="PS50928">
    <property type="entry name" value="ABC_TM1"/>
    <property type="match status" value="1"/>
</dbReference>
<evidence type="ECO:0000313" key="9">
    <source>
        <dbReference type="EMBL" id="MBP2333492.1"/>
    </source>
</evidence>
<keyword evidence="3" id="KW-1003">Cell membrane</keyword>
<dbReference type="PANTHER" id="PTHR30450">
    <property type="entry name" value="ABC TRANSPORTER PERMEASE"/>
    <property type="match status" value="1"/>
</dbReference>